<proteinExistence type="predicted"/>
<reference evidence="1 2" key="1">
    <citation type="submission" date="2019-03" db="EMBL/GenBank/DDBJ databases">
        <title>First draft genome of Liparis tanakae, snailfish: a comprehensive survey of snailfish specific genes.</title>
        <authorList>
            <person name="Kim W."/>
            <person name="Song I."/>
            <person name="Jeong J.-H."/>
            <person name="Kim D."/>
            <person name="Kim S."/>
            <person name="Ryu S."/>
            <person name="Song J.Y."/>
            <person name="Lee S.K."/>
        </authorList>
    </citation>
    <scope>NUCLEOTIDE SEQUENCE [LARGE SCALE GENOMIC DNA]</scope>
    <source>
        <tissue evidence="1">Muscle</tissue>
    </source>
</reference>
<gene>
    <name evidence="1" type="ORF">EYF80_009379</name>
</gene>
<name>A0A4Z2IR13_9TELE</name>
<protein>
    <submittedName>
        <fullName evidence="1">Uncharacterized protein</fullName>
    </submittedName>
</protein>
<evidence type="ECO:0000313" key="2">
    <source>
        <dbReference type="Proteomes" id="UP000314294"/>
    </source>
</evidence>
<organism evidence="1 2">
    <name type="scientific">Liparis tanakae</name>
    <name type="common">Tanaka's snailfish</name>
    <dbReference type="NCBI Taxonomy" id="230148"/>
    <lineage>
        <taxon>Eukaryota</taxon>
        <taxon>Metazoa</taxon>
        <taxon>Chordata</taxon>
        <taxon>Craniata</taxon>
        <taxon>Vertebrata</taxon>
        <taxon>Euteleostomi</taxon>
        <taxon>Actinopterygii</taxon>
        <taxon>Neopterygii</taxon>
        <taxon>Teleostei</taxon>
        <taxon>Neoteleostei</taxon>
        <taxon>Acanthomorphata</taxon>
        <taxon>Eupercaria</taxon>
        <taxon>Perciformes</taxon>
        <taxon>Cottioidei</taxon>
        <taxon>Cottales</taxon>
        <taxon>Liparidae</taxon>
        <taxon>Liparis</taxon>
    </lineage>
</organism>
<comment type="caution">
    <text evidence="1">The sequence shown here is derived from an EMBL/GenBank/DDBJ whole genome shotgun (WGS) entry which is preliminary data.</text>
</comment>
<dbReference type="Proteomes" id="UP000314294">
    <property type="component" value="Unassembled WGS sequence"/>
</dbReference>
<dbReference type="AlphaFoldDB" id="A0A4Z2IR13"/>
<evidence type="ECO:0000313" key="1">
    <source>
        <dbReference type="EMBL" id="TNN80355.1"/>
    </source>
</evidence>
<accession>A0A4Z2IR13</accession>
<sequence length="94" mass="10059">MKFLASLLQPFLVPAVHHKHQSGCISITVRPGLLLSVSSVSTLKPTVGTRTASSLLKVSHRPSDARIMNSGCSLSRSNDMMSGSGMTTLRFFKG</sequence>
<keyword evidence="2" id="KW-1185">Reference proteome</keyword>
<dbReference type="EMBL" id="SRLO01000055">
    <property type="protein sequence ID" value="TNN80355.1"/>
    <property type="molecule type" value="Genomic_DNA"/>
</dbReference>